<sequence length="340" mass="36753">MALIKAVIRVIGRRLLAIVPVFAVVTILVFGALRILPVDPAQMSLPPSATIQQVEDKREEMGLNRPIWEQYTIWFKRAVVGDLGVSSQYRMSTATIVLERLPATIELVMCSLVFAVFVGTVGGLLIFSANGTPFASVGMMVTSAVMALPDFLLALLFILLFGVLLPIFPVNGRLDPGLQVPVHTEFLLVDSLLTGDIKIFASALNHIALPVMALGLAFSPTIVRVLHSSLINTYQQSYIRQARLRGLSDREILFGQALKNAILPVVILVGTQFGGLFGGTLLVEMIFSFPGLGNLMVKAMQTADLSVIMAIALIYCATTLVFNSLADAAAYLLNPKLRNG</sequence>
<dbReference type="InterPro" id="IPR045621">
    <property type="entry name" value="BPD_transp_1_N"/>
</dbReference>
<feature type="transmembrane region" description="Helical" evidence="7">
    <location>
        <begin position="207"/>
        <end position="226"/>
    </location>
</feature>
<dbReference type="Pfam" id="PF19300">
    <property type="entry name" value="BPD_transp_1_N"/>
    <property type="match status" value="1"/>
</dbReference>
<feature type="transmembrane region" description="Helical" evidence="7">
    <location>
        <begin position="307"/>
        <end position="333"/>
    </location>
</feature>
<dbReference type="AlphaFoldDB" id="A0A2S9IT15"/>
<keyword evidence="10" id="KW-1185">Reference proteome</keyword>
<dbReference type="GO" id="GO:0055085">
    <property type="term" value="P:transmembrane transport"/>
    <property type="evidence" value="ECO:0007669"/>
    <property type="project" value="InterPro"/>
</dbReference>
<dbReference type="PANTHER" id="PTHR43163">
    <property type="entry name" value="DIPEPTIDE TRANSPORT SYSTEM PERMEASE PROTEIN DPPB-RELATED"/>
    <property type="match status" value="1"/>
</dbReference>
<feature type="transmembrane region" description="Helical" evidence="7">
    <location>
        <begin position="261"/>
        <end position="287"/>
    </location>
</feature>
<dbReference type="PANTHER" id="PTHR43163:SF6">
    <property type="entry name" value="DIPEPTIDE TRANSPORT SYSTEM PERMEASE PROTEIN DPPB-RELATED"/>
    <property type="match status" value="1"/>
</dbReference>
<keyword evidence="4 7" id="KW-0812">Transmembrane</keyword>
<keyword evidence="5 7" id="KW-1133">Transmembrane helix</keyword>
<dbReference type="EMBL" id="PVBR01000006">
    <property type="protein sequence ID" value="PRD43666.1"/>
    <property type="molecule type" value="Genomic_DNA"/>
</dbReference>
<proteinExistence type="inferred from homology"/>
<dbReference type="GO" id="GO:0005886">
    <property type="term" value="C:plasma membrane"/>
    <property type="evidence" value="ECO:0007669"/>
    <property type="project" value="UniProtKB-SubCell"/>
</dbReference>
<organism evidence="9 10">
    <name type="scientific">Phyllobacterium phragmitis</name>
    <dbReference type="NCBI Taxonomy" id="2670329"/>
    <lineage>
        <taxon>Bacteria</taxon>
        <taxon>Pseudomonadati</taxon>
        <taxon>Pseudomonadota</taxon>
        <taxon>Alphaproteobacteria</taxon>
        <taxon>Hyphomicrobiales</taxon>
        <taxon>Phyllobacteriaceae</taxon>
        <taxon>Phyllobacterium</taxon>
    </lineage>
</organism>
<dbReference type="Pfam" id="PF00528">
    <property type="entry name" value="BPD_transp_1"/>
    <property type="match status" value="1"/>
</dbReference>
<comment type="subcellular location">
    <subcellularLocation>
        <location evidence="1 7">Cell membrane</location>
        <topology evidence="1 7">Multi-pass membrane protein</topology>
    </subcellularLocation>
</comment>
<evidence type="ECO:0000313" key="10">
    <source>
        <dbReference type="Proteomes" id="UP000239434"/>
    </source>
</evidence>
<dbReference type="PROSITE" id="PS50928">
    <property type="entry name" value="ABC_TM1"/>
    <property type="match status" value="1"/>
</dbReference>
<feature type="transmembrane region" description="Helical" evidence="7">
    <location>
        <begin position="15"/>
        <end position="36"/>
    </location>
</feature>
<evidence type="ECO:0000256" key="5">
    <source>
        <dbReference type="ARBA" id="ARBA00022989"/>
    </source>
</evidence>
<dbReference type="InterPro" id="IPR000515">
    <property type="entry name" value="MetI-like"/>
</dbReference>
<evidence type="ECO:0000256" key="7">
    <source>
        <dbReference type="RuleBase" id="RU363032"/>
    </source>
</evidence>
<evidence type="ECO:0000256" key="4">
    <source>
        <dbReference type="ARBA" id="ARBA00022692"/>
    </source>
</evidence>
<feature type="domain" description="ABC transmembrane type-1" evidence="8">
    <location>
        <begin position="101"/>
        <end position="326"/>
    </location>
</feature>
<accession>A0A2S9IT15</accession>
<keyword evidence="2 7" id="KW-0813">Transport</keyword>
<dbReference type="SUPFAM" id="SSF161098">
    <property type="entry name" value="MetI-like"/>
    <property type="match status" value="1"/>
</dbReference>
<evidence type="ECO:0000256" key="1">
    <source>
        <dbReference type="ARBA" id="ARBA00004651"/>
    </source>
</evidence>
<protein>
    <submittedName>
        <fullName evidence="9">ABC transporter permease</fullName>
    </submittedName>
</protein>
<dbReference type="InterPro" id="IPR035906">
    <property type="entry name" value="MetI-like_sf"/>
</dbReference>
<evidence type="ECO:0000256" key="3">
    <source>
        <dbReference type="ARBA" id="ARBA00022475"/>
    </source>
</evidence>
<feature type="transmembrane region" description="Helical" evidence="7">
    <location>
        <begin position="105"/>
        <end position="127"/>
    </location>
</feature>
<evidence type="ECO:0000313" key="9">
    <source>
        <dbReference type="EMBL" id="PRD43666.1"/>
    </source>
</evidence>
<name>A0A2S9IT15_9HYPH</name>
<comment type="caution">
    <text evidence="9">The sequence shown here is derived from an EMBL/GenBank/DDBJ whole genome shotgun (WGS) entry which is preliminary data.</text>
</comment>
<evidence type="ECO:0000259" key="8">
    <source>
        <dbReference type="PROSITE" id="PS50928"/>
    </source>
</evidence>
<comment type="similarity">
    <text evidence="7">Belongs to the binding-protein-dependent transport system permease family.</text>
</comment>
<keyword evidence="3" id="KW-1003">Cell membrane</keyword>
<gene>
    <name evidence="9" type="ORF">C5748_10485</name>
</gene>
<dbReference type="Proteomes" id="UP000239434">
    <property type="component" value="Unassembled WGS sequence"/>
</dbReference>
<evidence type="ECO:0000256" key="2">
    <source>
        <dbReference type="ARBA" id="ARBA00022448"/>
    </source>
</evidence>
<evidence type="ECO:0000256" key="6">
    <source>
        <dbReference type="ARBA" id="ARBA00023136"/>
    </source>
</evidence>
<keyword evidence="6 7" id="KW-0472">Membrane</keyword>
<dbReference type="Gene3D" id="1.10.3720.10">
    <property type="entry name" value="MetI-like"/>
    <property type="match status" value="1"/>
</dbReference>
<reference evidence="9 10" key="1">
    <citation type="submission" date="2018-02" db="EMBL/GenBank/DDBJ databases">
        <title>The draft genome of Phyllobacterium sp. 1N-3.</title>
        <authorList>
            <person name="Liu L."/>
            <person name="Li L."/>
            <person name="Zhang X."/>
            <person name="Wang T."/>
            <person name="Liang L."/>
        </authorList>
    </citation>
    <scope>NUCLEOTIDE SEQUENCE [LARGE SCALE GENOMIC DNA]</scope>
    <source>
        <strain evidence="9 10">1N-3</strain>
    </source>
</reference>
<feature type="transmembrane region" description="Helical" evidence="7">
    <location>
        <begin position="148"/>
        <end position="168"/>
    </location>
</feature>